<keyword evidence="2" id="KW-1185">Reference proteome</keyword>
<organism evidence="1 2">
    <name type="scientific">Podospora didyma</name>
    <dbReference type="NCBI Taxonomy" id="330526"/>
    <lineage>
        <taxon>Eukaryota</taxon>
        <taxon>Fungi</taxon>
        <taxon>Dikarya</taxon>
        <taxon>Ascomycota</taxon>
        <taxon>Pezizomycotina</taxon>
        <taxon>Sordariomycetes</taxon>
        <taxon>Sordariomycetidae</taxon>
        <taxon>Sordariales</taxon>
        <taxon>Podosporaceae</taxon>
        <taxon>Podospora</taxon>
    </lineage>
</organism>
<reference evidence="1" key="1">
    <citation type="journal article" date="2023" name="Mol. Phylogenet. Evol.">
        <title>Genome-scale phylogeny and comparative genomics of the fungal order Sordariales.</title>
        <authorList>
            <person name="Hensen N."/>
            <person name="Bonometti L."/>
            <person name="Westerberg I."/>
            <person name="Brannstrom I.O."/>
            <person name="Guillou S."/>
            <person name="Cros-Aarteil S."/>
            <person name="Calhoun S."/>
            <person name="Haridas S."/>
            <person name="Kuo A."/>
            <person name="Mondo S."/>
            <person name="Pangilinan J."/>
            <person name="Riley R."/>
            <person name="LaButti K."/>
            <person name="Andreopoulos B."/>
            <person name="Lipzen A."/>
            <person name="Chen C."/>
            <person name="Yan M."/>
            <person name="Daum C."/>
            <person name="Ng V."/>
            <person name="Clum A."/>
            <person name="Steindorff A."/>
            <person name="Ohm R.A."/>
            <person name="Martin F."/>
            <person name="Silar P."/>
            <person name="Natvig D.O."/>
            <person name="Lalanne C."/>
            <person name="Gautier V."/>
            <person name="Ament-Velasquez S.L."/>
            <person name="Kruys A."/>
            <person name="Hutchinson M.I."/>
            <person name="Powell A.J."/>
            <person name="Barry K."/>
            <person name="Miller A.N."/>
            <person name="Grigoriev I.V."/>
            <person name="Debuchy R."/>
            <person name="Gladieux P."/>
            <person name="Hiltunen Thoren M."/>
            <person name="Johannesson H."/>
        </authorList>
    </citation>
    <scope>NUCLEOTIDE SEQUENCE</scope>
    <source>
        <strain evidence="1">CBS 232.78</strain>
    </source>
</reference>
<dbReference type="AlphaFoldDB" id="A0AAE0NP25"/>
<proteinExistence type="predicted"/>
<reference evidence="1" key="2">
    <citation type="submission" date="2023-06" db="EMBL/GenBank/DDBJ databases">
        <authorList>
            <consortium name="Lawrence Berkeley National Laboratory"/>
            <person name="Haridas S."/>
            <person name="Hensen N."/>
            <person name="Bonometti L."/>
            <person name="Westerberg I."/>
            <person name="Brannstrom I.O."/>
            <person name="Guillou S."/>
            <person name="Cros-Aarteil S."/>
            <person name="Calhoun S."/>
            <person name="Kuo A."/>
            <person name="Mondo S."/>
            <person name="Pangilinan J."/>
            <person name="Riley R."/>
            <person name="LaButti K."/>
            <person name="Andreopoulos B."/>
            <person name="Lipzen A."/>
            <person name="Chen C."/>
            <person name="Yanf M."/>
            <person name="Daum C."/>
            <person name="Ng V."/>
            <person name="Clum A."/>
            <person name="Steindorff A."/>
            <person name="Ohm R."/>
            <person name="Martin F."/>
            <person name="Silar P."/>
            <person name="Natvig D."/>
            <person name="Lalanne C."/>
            <person name="Gautier V."/>
            <person name="Ament-velasquez S.L."/>
            <person name="Kruys A."/>
            <person name="Hutchinson M.I."/>
            <person name="Powell A.J."/>
            <person name="Barry K."/>
            <person name="Miller A.N."/>
            <person name="Grigoriev I.V."/>
            <person name="Debuchy R."/>
            <person name="Gladieux P."/>
            <person name="Thoren M.H."/>
            <person name="Johannesson H."/>
        </authorList>
    </citation>
    <scope>NUCLEOTIDE SEQUENCE</scope>
    <source>
        <strain evidence="1">CBS 232.78</strain>
    </source>
</reference>
<evidence type="ECO:0000313" key="1">
    <source>
        <dbReference type="EMBL" id="KAK3385113.1"/>
    </source>
</evidence>
<evidence type="ECO:0000313" key="2">
    <source>
        <dbReference type="Proteomes" id="UP001285441"/>
    </source>
</evidence>
<gene>
    <name evidence="1" type="ORF">B0H63DRAFT_522454</name>
</gene>
<dbReference type="GO" id="GO:0016705">
    <property type="term" value="F:oxidoreductase activity, acting on paired donors, with incorporation or reduction of molecular oxygen"/>
    <property type="evidence" value="ECO:0007669"/>
    <property type="project" value="InterPro"/>
</dbReference>
<name>A0AAE0NP25_9PEZI</name>
<evidence type="ECO:0008006" key="3">
    <source>
        <dbReference type="Google" id="ProtNLM"/>
    </source>
</evidence>
<dbReference type="EMBL" id="JAULSW010000004">
    <property type="protein sequence ID" value="KAK3385113.1"/>
    <property type="molecule type" value="Genomic_DNA"/>
</dbReference>
<dbReference type="GO" id="GO:0005506">
    <property type="term" value="F:iron ion binding"/>
    <property type="evidence" value="ECO:0007669"/>
    <property type="project" value="InterPro"/>
</dbReference>
<protein>
    <recommendedName>
        <fullName evidence="3">Cytochrome P450 E-class, group I</fullName>
    </recommendedName>
</protein>
<dbReference type="Proteomes" id="UP001285441">
    <property type="component" value="Unassembled WGS sequence"/>
</dbReference>
<dbReference type="GO" id="GO:0020037">
    <property type="term" value="F:heme binding"/>
    <property type="evidence" value="ECO:0007669"/>
    <property type="project" value="InterPro"/>
</dbReference>
<dbReference type="SUPFAM" id="SSF48264">
    <property type="entry name" value="Cytochrome P450"/>
    <property type="match status" value="1"/>
</dbReference>
<comment type="caution">
    <text evidence="1">The sequence shown here is derived from an EMBL/GenBank/DDBJ whole genome shotgun (WGS) entry which is preliminary data.</text>
</comment>
<dbReference type="InterPro" id="IPR036396">
    <property type="entry name" value="Cyt_P450_sf"/>
</dbReference>
<dbReference type="GO" id="GO:0004497">
    <property type="term" value="F:monooxygenase activity"/>
    <property type="evidence" value="ECO:0007669"/>
    <property type="project" value="InterPro"/>
</dbReference>
<accession>A0AAE0NP25</accession>
<sequence length="93" mass="10903">MHDKYGPIVRINPWKLHIRDPEWTDVFKVARRAHKPISYYSMFGSNGNLFTSGTAELHRMRRDAIQTIVSITQIDMHLSEAIFPSPYTFLPER</sequence>